<dbReference type="OrthoDB" id="332939at2"/>
<dbReference type="RefSeq" id="WP_072326378.1">
    <property type="nucleotide sequence ID" value="NZ_FPJW01000007.1"/>
</dbReference>
<evidence type="ECO:0000259" key="1">
    <source>
        <dbReference type="Pfam" id="PF00149"/>
    </source>
</evidence>
<gene>
    <name evidence="2" type="ORF">SAMN02745752_02060</name>
</gene>
<dbReference type="InterPro" id="IPR029052">
    <property type="entry name" value="Metallo-depent_PP-like"/>
</dbReference>
<evidence type="ECO:0000313" key="2">
    <source>
        <dbReference type="EMBL" id="SFX55518.1"/>
    </source>
</evidence>
<dbReference type="CDD" id="cd07379">
    <property type="entry name" value="MPP_239FB"/>
    <property type="match status" value="1"/>
</dbReference>
<sequence length="210" mass="23796">MRLVLVSDTHGRHEELVLPEGDCLIHAGDFSSGWQLEDVAAFLQWFAGQPHRHKLLIAGNHDRCFEALPEQMLQLIPEGVIYLQDSACELEGIRVWGSPWTPRFFDFSFMLSRGEPLAERWRRIPDDVELLITHGPPHGLADQTSTGEHVGCEDLKQRLQQLPQLRLHVCGHIHEGYGIYPDRSGRHTTVNASSCRWADPGLNPPLVLDF</sequence>
<dbReference type="EMBL" id="FPJW01000007">
    <property type="protein sequence ID" value="SFX55518.1"/>
    <property type="molecule type" value="Genomic_DNA"/>
</dbReference>
<proteinExistence type="predicted"/>
<keyword evidence="3" id="KW-1185">Reference proteome</keyword>
<protein>
    <submittedName>
        <fullName evidence="2">Predicted phosphoesterase</fullName>
    </submittedName>
</protein>
<dbReference type="PANTHER" id="PTHR12905">
    <property type="entry name" value="METALLOPHOSPHOESTERASE"/>
    <property type="match status" value="1"/>
</dbReference>
<dbReference type="Gene3D" id="3.60.21.10">
    <property type="match status" value="1"/>
</dbReference>
<dbReference type="STRING" id="1122209.SAMN02745752_02060"/>
<dbReference type="InterPro" id="IPR051693">
    <property type="entry name" value="UPF0046_metallophosphoest"/>
</dbReference>
<dbReference type="Proteomes" id="UP000182350">
    <property type="component" value="Unassembled WGS sequence"/>
</dbReference>
<dbReference type="PANTHER" id="PTHR12905:SF0">
    <property type="entry name" value="CALCINEURIN-LIKE PHOSPHOESTERASE DOMAIN-CONTAINING PROTEIN"/>
    <property type="match status" value="1"/>
</dbReference>
<feature type="domain" description="Calcineurin-like phosphoesterase" evidence="1">
    <location>
        <begin position="1"/>
        <end position="175"/>
    </location>
</feature>
<organism evidence="2 3">
    <name type="scientific">Marinospirillum alkaliphilum DSM 21637</name>
    <dbReference type="NCBI Taxonomy" id="1122209"/>
    <lineage>
        <taxon>Bacteria</taxon>
        <taxon>Pseudomonadati</taxon>
        <taxon>Pseudomonadota</taxon>
        <taxon>Gammaproteobacteria</taxon>
        <taxon>Oceanospirillales</taxon>
        <taxon>Oceanospirillaceae</taxon>
        <taxon>Marinospirillum</taxon>
    </lineage>
</organism>
<accession>A0A1K1Y1A2</accession>
<dbReference type="InterPro" id="IPR004843">
    <property type="entry name" value="Calcineurin-like_PHP"/>
</dbReference>
<evidence type="ECO:0000313" key="3">
    <source>
        <dbReference type="Proteomes" id="UP000182350"/>
    </source>
</evidence>
<dbReference type="Pfam" id="PF00149">
    <property type="entry name" value="Metallophos"/>
    <property type="match status" value="1"/>
</dbReference>
<dbReference type="SUPFAM" id="SSF56300">
    <property type="entry name" value="Metallo-dependent phosphatases"/>
    <property type="match status" value="1"/>
</dbReference>
<name>A0A1K1Y1A2_9GAMM</name>
<dbReference type="AlphaFoldDB" id="A0A1K1Y1A2"/>
<reference evidence="2 3" key="1">
    <citation type="submission" date="2016-11" db="EMBL/GenBank/DDBJ databases">
        <authorList>
            <person name="Jaros S."/>
            <person name="Januszkiewicz K."/>
            <person name="Wedrychowicz H."/>
        </authorList>
    </citation>
    <scope>NUCLEOTIDE SEQUENCE [LARGE SCALE GENOMIC DNA]</scope>
    <source>
        <strain evidence="2 3">DSM 21637</strain>
    </source>
</reference>
<dbReference type="GO" id="GO:0016787">
    <property type="term" value="F:hydrolase activity"/>
    <property type="evidence" value="ECO:0007669"/>
    <property type="project" value="InterPro"/>
</dbReference>